<dbReference type="EMBL" id="KZ772778">
    <property type="protein sequence ID" value="PTQ31838.1"/>
    <property type="molecule type" value="Genomic_DNA"/>
</dbReference>
<dbReference type="EMBL" id="KZ772778">
    <property type="protein sequence ID" value="PTQ31837.1"/>
    <property type="molecule type" value="Genomic_DNA"/>
</dbReference>
<feature type="compositionally biased region" description="Basic and acidic residues" evidence="1">
    <location>
        <begin position="32"/>
        <end position="56"/>
    </location>
</feature>
<dbReference type="Gramene" id="Mp5g21670.1">
    <property type="protein sequence ID" value="Mp5g21670.1.cds"/>
    <property type="gene ID" value="Mp5g21670"/>
</dbReference>
<feature type="region of interest" description="Disordered" evidence="1">
    <location>
        <begin position="1"/>
        <end position="107"/>
    </location>
</feature>
<organism evidence="2 3">
    <name type="scientific">Marchantia polymorpha</name>
    <name type="common">Common liverwort</name>
    <name type="synonym">Marchantia aquatica</name>
    <dbReference type="NCBI Taxonomy" id="3197"/>
    <lineage>
        <taxon>Eukaryota</taxon>
        <taxon>Viridiplantae</taxon>
        <taxon>Streptophyta</taxon>
        <taxon>Embryophyta</taxon>
        <taxon>Marchantiophyta</taxon>
        <taxon>Marchantiopsida</taxon>
        <taxon>Marchantiidae</taxon>
        <taxon>Marchantiales</taxon>
        <taxon>Marchantiaceae</taxon>
        <taxon>Marchantia</taxon>
    </lineage>
</organism>
<protein>
    <submittedName>
        <fullName evidence="2">Uncharacterized protein</fullName>
    </submittedName>
</protein>
<proteinExistence type="predicted"/>
<evidence type="ECO:0000256" key="1">
    <source>
        <dbReference type="SAM" id="MobiDB-lite"/>
    </source>
</evidence>
<accession>A0A2R6WDB4</accession>
<feature type="compositionally biased region" description="Basic and acidic residues" evidence="1">
    <location>
        <begin position="7"/>
        <end position="20"/>
    </location>
</feature>
<reference evidence="3" key="1">
    <citation type="journal article" date="2017" name="Cell">
        <title>Insights into land plant evolution garnered from the Marchantia polymorpha genome.</title>
        <authorList>
            <person name="Bowman J.L."/>
            <person name="Kohchi T."/>
            <person name="Yamato K.T."/>
            <person name="Jenkins J."/>
            <person name="Shu S."/>
            <person name="Ishizaki K."/>
            <person name="Yamaoka S."/>
            <person name="Nishihama R."/>
            <person name="Nakamura Y."/>
            <person name="Berger F."/>
            <person name="Adam C."/>
            <person name="Aki S.S."/>
            <person name="Althoff F."/>
            <person name="Araki T."/>
            <person name="Arteaga-Vazquez M.A."/>
            <person name="Balasubrmanian S."/>
            <person name="Barry K."/>
            <person name="Bauer D."/>
            <person name="Boehm C.R."/>
            <person name="Briginshaw L."/>
            <person name="Caballero-Perez J."/>
            <person name="Catarino B."/>
            <person name="Chen F."/>
            <person name="Chiyoda S."/>
            <person name="Chovatia M."/>
            <person name="Davies K.M."/>
            <person name="Delmans M."/>
            <person name="Demura T."/>
            <person name="Dierschke T."/>
            <person name="Dolan L."/>
            <person name="Dorantes-Acosta A.E."/>
            <person name="Eklund D.M."/>
            <person name="Florent S.N."/>
            <person name="Flores-Sandoval E."/>
            <person name="Fujiyama A."/>
            <person name="Fukuzawa H."/>
            <person name="Galik B."/>
            <person name="Grimanelli D."/>
            <person name="Grimwood J."/>
            <person name="Grossniklaus U."/>
            <person name="Hamada T."/>
            <person name="Haseloff J."/>
            <person name="Hetherington A.J."/>
            <person name="Higo A."/>
            <person name="Hirakawa Y."/>
            <person name="Hundley H.N."/>
            <person name="Ikeda Y."/>
            <person name="Inoue K."/>
            <person name="Inoue S.I."/>
            <person name="Ishida S."/>
            <person name="Jia Q."/>
            <person name="Kakita M."/>
            <person name="Kanazawa T."/>
            <person name="Kawai Y."/>
            <person name="Kawashima T."/>
            <person name="Kennedy M."/>
            <person name="Kinose K."/>
            <person name="Kinoshita T."/>
            <person name="Kohara Y."/>
            <person name="Koide E."/>
            <person name="Komatsu K."/>
            <person name="Kopischke S."/>
            <person name="Kubo M."/>
            <person name="Kyozuka J."/>
            <person name="Lagercrantz U."/>
            <person name="Lin S.S."/>
            <person name="Lindquist E."/>
            <person name="Lipzen A.M."/>
            <person name="Lu C.W."/>
            <person name="De Luna E."/>
            <person name="Martienssen R.A."/>
            <person name="Minamino N."/>
            <person name="Mizutani M."/>
            <person name="Mizutani M."/>
            <person name="Mochizuki N."/>
            <person name="Monte I."/>
            <person name="Mosher R."/>
            <person name="Nagasaki H."/>
            <person name="Nakagami H."/>
            <person name="Naramoto S."/>
            <person name="Nishitani K."/>
            <person name="Ohtani M."/>
            <person name="Okamoto T."/>
            <person name="Okumura M."/>
            <person name="Phillips J."/>
            <person name="Pollak B."/>
            <person name="Reinders A."/>
            <person name="Rovekamp M."/>
            <person name="Sano R."/>
            <person name="Sawa S."/>
            <person name="Schmid M.W."/>
            <person name="Shirakawa M."/>
            <person name="Solano R."/>
            <person name="Spunde A."/>
            <person name="Suetsugu N."/>
            <person name="Sugano S."/>
            <person name="Sugiyama A."/>
            <person name="Sun R."/>
            <person name="Suzuki Y."/>
            <person name="Takenaka M."/>
            <person name="Takezawa D."/>
            <person name="Tomogane H."/>
            <person name="Tsuzuki M."/>
            <person name="Ueda T."/>
            <person name="Umeda M."/>
            <person name="Ward J.M."/>
            <person name="Watanabe Y."/>
            <person name="Yazaki K."/>
            <person name="Yokoyama R."/>
            <person name="Yoshitake Y."/>
            <person name="Yotsui I."/>
            <person name="Zachgo S."/>
            <person name="Schmutz J."/>
        </authorList>
    </citation>
    <scope>NUCLEOTIDE SEQUENCE [LARGE SCALE GENOMIC DNA]</scope>
    <source>
        <strain evidence="3">Tak-1</strain>
    </source>
</reference>
<evidence type="ECO:0000313" key="3">
    <source>
        <dbReference type="Proteomes" id="UP000244005"/>
    </source>
</evidence>
<keyword evidence="3" id="KW-1185">Reference proteome</keyword>
<evidence type="ECO:0000313" key="2">
    <source>
        <dbReference type="EMBL" id="PTQ31838.1"/>
    </source>
</evidence>
<dbReference type="AlphaFoldDB" id="A0A2R6WDB4"/>
<dbReference type="Proteomes" id="UP000244005">
    <property type="component" value="Unassembled WGS sequence"/>
</dbReference>
<gene>
    <name evidence="2" type="ORF">MARPO_0106s0032</name>
</gene>
<name>A0A2R6WDB4_MARPO</name>
<dbReference type="Gramene" id="Mp5g21670.4">
    <property type="protein sequence ID" value="Mp5g21670.4.cds"/>
    <property type="gene ID" value="Mp5g21670"/>
</dbReference>
<reference evidence="2" key="2">
    <citation type="submission" date="2017-12" db="EMBL/GenBank/DDBJ databases">
        <title>WGS assembly of Marchantia polymorpha.</title>
        <authorList>
            <person name="Bowman J.L."/>
            <person name="Kohchi T."/>
            <person name="Yamato K.T."/>
            <person name="Jenkins J."/>
            <person name="Shu S."/>
            <person name="Ishizaki K."/>
            <person name="Yamaoka S."/>
            <person name="Nishihama R."/>
            <person name="Nakamura Y."/>
            <person name="Berger F."/>
            <person name="Adam C."/>
            <person name="Aki S.S."/>
            <person name="Althoff F."/>
            <person name="Araki T."/>
            <person name="Arteaga-Vazquez M.A."/>
            <person name="Balasubrmanian S."/>
            <person name="Bauer D."/>
            <person name="Boehm C.R."/>
            <person name="Briginshaw L."/>
            <person name="Caballero-Perez J."/>
            <person name="Catarino B."/>
            <person name="Chen F."/>
            <person name="Chiyoda S."/>
            <person name="Chovatia M."/>
            <person name="Davies K.M."/>
            <person name="Delmans M."/>
            <person name="Demura T."/>
            <person name="Dierschke T."/>
            <person name="Dolan L."/>
            <person name="Dorantes-Acosta A.E."/>
            <person name="Eklund D.M."/>
            <person name="Florent S.N."/>
            <person name="Flores-Sandoval E."/>
            <person name="Fujiyama A."/>
            <person name="Fukuzawa H."/>
            <person name="Galik B."/>
            <person name="Grimanelli D."/>
            <person name="Grimwood J."/>
            <person name="Grossniklaus U."/>
            <person name="Hamada T."/>
            <person name="Haseloff J."/>
            <person name="Hetherington A.J."/>
            <person name="Higo A."/>
            <person name="Hirakawa Y."/>
            <person name="Hundley H.N."/>
            <person name="Ikeda Y."/>
            <person name="Inoue K."/>
            <person name="Inoue S."/>
            <person name="Ishida S."/>
            <person name="Jia Q."/>
            <person name="Kakita M."/>
            <person name="Kanazawa T."/>
            <person name="Kawai Y."/>
            <person name="Kawashima T."/>
            <person name="Kennedy M."/>
            <person name="Kinose K."/>
            <person name="Kinoshita T."/>
            <person name="Kohara Y."/>
            <person name="Koide E."/>
            <person name="Komatsu K."/>
            <person name="Kopischke S."/>
            <person name="Kubo M."/>
            <person name="Kyozuka J."/>
            <person name="Lagercrantz U."/>
            <person name="Lin S.S."/>
            <person name="Lindquist E."/>
            <person name="Lipzen A.M."/>
            <person name="Lu C."/>
            <person name="Luna E.D."/>
            <person name="Martienssen R.A."/>
            <person name="Minamino N."/>
            <person name="Mizutani M."/>
            <person name="Mizutani M."/>
            <person name="Mochizuki N."/>
            <person name="Monte I."/>
            <person name="Mosher R."/>
            <person name="Nagasaki H."/>
            <person name="Nakagami H."/>
            <person name="Naramoto S."/>
            <person name="Nishitani K."/>
            <person name="Ohtani M."/>
            <person name="Okamoto T."/>
            <person name="Okumura M."/>
            <person name="Phillips J."/>
            <person name="Pollak B."/>
            <person name="Reinders A."/>
            <person name="Roevekamp M."/>
            <person name="Sano R."/>
            <person name="Sawa S."/>
            <person name="Schmid M.W."/>
            <person name="Shirakawa M."/>
            <person name="Solano R."/>
            <person name="Spunde A."/>
            <person name="Suetsugu N."/>
            <person name="Sugano S."/>
            <person name="Sugiyama A."/>
            <person name="Sun R."/>
            <person name="Suzuki Y."/>
            <person name="Takenaka M."/>
            <person name="Takezawa D."/>
            <person name="Tomogane H."/>
            <person name="Tsuzuki M."/>
            <person name="Ueda T."/>
            <person name="Umeda M."/>
            <person name="Ward J.M."/>
            <person name="Watanabe Y."/>
            <person name="Yazaki K."/>
            <person name="Yokoyama R."/>
            <person name="Yoshitake Y."/>
            <person name="Yotsui I."/>
            <person name="Zachgo S."/>
            <person name="Schmutz J."/>
        </authorList>
    </citation>
    <scope>NUCLEOTIDE SEQUENCE [LARGE SCALE GENOMIC DNA]</scope>
    <source>
        <strain evidence="2">Tak-1</strain>
    </source>
</reference>
<sequence length="107" mass="12462">MGNTKSSEWREQSEGSRPPEDGPMADQQTQTKTKEETSQQRAHLYERYNEENRDGRPSQTKHSLGYEPNASLHVSDRGIRCTRRRQKDPNIKDLQKNAIMPKTPRRP</sequence>